<protein>
    <submittedName>
        <fullName evidence="1">Uncharacterized protein</fullName>
    </submittedName>
</protein>
<dbReference type="Proteomes" id="UP000235786">
    <property type="component" value="Unassembled WGS sequence"/>
</dbReference>
<feature type="non-terminal residue" evidence="1">
    <location>
        <position position="60"/>
    </location>
</feature>
<evidence type="ECO:0000313" key="1">
    <source>
        <dbReference type="EMBL" id="PMD28747.1"/>
    </source>
</evidence>
<dbReference type="EMBL" id="KZ614000">
    <property type="protein sequence ID" value="PMD28747.1"/>
    <property type="molecule type" value="Genomic_DNA"/>
</dbReference>
<feature type="non-terminal residue" evidence="1">
    <location>
        <position position="1"/>
    </location>
</feature>
<dbReference type="AlphaFoldDB" id="A0A2J6QR54"/>
<gene>
    <name evidence="1" type="ORF">L207DRAFT_383505</name>
</gene>
<evidence type="ECO:0000313" key="2">
    <source>
        <dbReference type="Proteomes" id="UP000235786"/>
    </source>
</evidence>
<keyword evidence="2" id="KW-1185">Reference proteome</keyword>
<accession>A0A2J6QR54</accession>
<name>A0A2J6QR54_HYAVF</name>
<organism evidence="1 2">
    <name type="scientific">Hyaloscypha variabilis (strain UAMH 11265 / GT02V1 / F)</name>
    <name type="common">Meliniomyces variabilis</name>
    <dbReference type="NCBI Taxonomy" id="1149755"/>
    <lineage>
        <taxon>Eukaryota</taxon>
        <taxon>Fungi</taxon>
        <taxon>Dikarya</taxon>
        <taxon>Ascomycota</taxon>
        <taxon>Pezizomycotina</taxon>
        <taxon>Leotiomycetes</taxon>
        <taxon>Helotiales</taxon>
        <taxon>Hyaloscyphaceae</taxon>
        <taxon>Hyaloscypha</taxon>
        <taxon>Hyaloscypha variabilis</taxon>
    </lineage>
</organism>
<dbReference type="OrthoDB" id="2157530at2759"/>
<reference evidence="1 2" key="1">
    <citation type="submission" date="2016-04" db="EMBL/GenBank/DDBJ databases">
        <title>A degradative enzymes factory behind the ericoid mycorrhizal symbiosis.</title>
        <authorList>
            <consortium name="DOE Joint Genome Institute"/>
            <person name="Martino E."/>
            <person name="Morin E."/>
            <person name="Grelet G."/>
            <person name="Kuo A."/>
            <person name="Kohler A."/>
            <person name="Daghino S."/>
            <person name="Barry K."/>
            <person name="Choi C."/>
            <person name="Cichocki N."/>
            <person name="Clum A."/>
            <person name="Copeland A."/>
            <person name="Hainaut M."/>
            <person name="Haridas S."/>
            <person name="Labutti K."/>
            <person name="Lindquist E."/>
            <person name="Lipzen A."/>
            <person name="Khouja H.-R."/>
            <person name="Murat C."/>
            <person name="Ohm R."/>
            <person name="Olson A."/>
            <person name="Spatafora J."/>
            <person name="Veneault-Fourrey C."/>
            <person name="Henrissat B."/>
            <person name="Grigoriev I."/>
            <person name="Martin F."/>
            <person name="Perotto S."/>
        </authorList>
    </citation>
    <scope>NUCLEOTIDE SEQUENCE [LARGE SCALE GENOMIC DNA]</scope>
    <source>
        <strain evidence="1 2">F</strain>
    </source>
</reference>
<proteinExistence type="predicted"/>
<dbReference type="Pfam" id="PF26639">
    <property type="entry name" value="Het-6_barrel"/>
    <property type="match status" value="1"/>
</dbReference>
<sequence>GNHLFISNSGYIGLVPDQAKLSDSICFIQGARALFVVRQGLRYRYQLIGQCYLHGLMKGE</sequence>